<gene>
    <name evidence="3" type="ORF">ABT384_44670</name>
</gene>
<dbReference type="EMBL" id="JBEPFB010000037">
    <property type="protein sequence ID" value="MER7379702.1"/>
    <property type="molecule type" value="Genomic_DNA"/>
</dbReference>
<evidence type="ECO:0000256" key="1">
    <source>
        <dbReference type="SAM" id="MobiDB-lite"/>
    </source>
</evidence>
<reference evidence="3 4" key="1">
    <citation type="submission" date="2024-06" db="EMBL/GenBank/DDBJ databases">
        <title>The Natural Products Discovery Center: Release of the First 8490 Sequenced Strains for Exploring Actinobacteria Biosynthetic Diversity.</title>
        <authorList>
            <person name="Kalkreuter E."/>
            <person name="Kautsar S.A."/>
            <person name="Yang D."/>
            <person name="Bader C.D."/>
            <person name="Teijaro C.N."/>
            <person name="Fluegel L."/>
            <person name="Davis C.M."/>
            <person name="Simpson J.R."/>
            <person name="Lauterbach L."/>
            <person name="Steele A.D."/>
            <person name="Gui C."/>
            <person name="Meng S."/>
            <person name="Li G."/>
            <person name="Viehrig K."/>
            <person name="Ye F."/>
            <person name="Su P."/>
            <person name="Kiefer A.F."/>
            <person name="Nichols A."/>
            <person name="Cepeda A.J."/>
            <person name="Yan W."/>
            <person name="Fan B."/>
            <person name="Jiang Y."/>
            <person name="Adhikari A."/>
            <person name="Zheng C.-J."/>
            <person name="Schuster L."/>
            <person name="Cowan T.M."/>
            <person name="Smanski M.J."/>
            <person name="Chevrette M.G."/>
            <person name="De Carvalho L.P.S."/>
            <person name="Shen B."/>
        </authorList>
    </citation>
    <scope>NUCLEOTIDE SEQUENCE [LARGE SCALE GENOMIC DNA]</scope>
    <source>
        <strain evidence="3 4">NPDC000155</strain>
    </source>
</reference>
<keyword evidence="2" id="KW-1133">Transmembrane helix</keyword>
<accession>A0ABV1Y755</accession>
<feature type="compositionally biased region" description="Basic and acidic residues" evidence="1">
    <location>
        <begin position="1"/>
        <end position="10"/>
    </location>
</feature>
<keyword evidence="4" id="KW-1185">Reference proteome</keyword>
<evidence type="ECO:0000313" key="4">
    <source>
        <dbReference type="Proteomes" id="UP001486207"/>
    </source>
</evidence>
<feature type="transmembrane region" description="Helical" evidence="2">
    <location>
        <begin position="91"/>
        <end position="110"/>
    </location>
</feature>
<keyword evidence="2" id="KW-0812">Transmembrane</keyword>
<name>A0ABV1Y755_9ACTN</name>
<proteinExistence type="predicted"/>
<keyword evidence="2" id="KW-0472">Membrane</keyword>
<comment type="caution">
    <text evidence="3">The sequence shown here is derived from an EMBL/GenBank/DDBJ whole genome shotgun (WGS) entry which is preliminary data.</text>
</comment>
<dbReference type="Proteomes" id="UP001486207">
    <property type="component" value="Unassembled WGS sequence"/>
</dbReference>
<sequence length="234" mass="24734">MRARRAHDEGDAWDAVVTGQAPSARRLRGDPEIRAQWDEARQVESRLRQGLGLLAEEARMQETQKTDMDTETVHGDAGAPAAGAARRWRRAALVVAAAVVVGLGAAAVGLQPWSGDDGGSEQGTASLSGRGLLACAEVVAQGQVDEVEAVSGGRVELRMTVGEYLKPRKDPGGRLEVTTQGRAELRAGIEAAVVVYPDRADASVYPGEQGTRLLSQLRPYAAEPDTLPRCEGSG</sequence>
<dbReference type="RefSeq" id="WP_190075768.1">
    <property type="nucleotide sequence ID" value="NZ_BNBM01000028.1"/>
</dbReference>
<protein>
    <submittedName>
        <fullName evidence="3">Uncharacterized protein</fullName>
    </submittedName>
</protein>
<feature type="region of interest" description="Disordered" evidence="1">
    <location>
        <begin position="1"/>
        <end position="30"/>
    </location>
</feature>
<evidence type="ECO:0000313" key="3">
    <source>
        <dbReference type="EMBL" id="MER7379702.1"/>
    </source>
</evidence>
<evidence type="ECO:0000256" key="2">
    <source>
        <dbReference type="SAM" id="Phobius"/>
    </source>
</evidence>
<organism evidence="3 4">
    <name type="scientific">Streptomyces lanatus</name>
    <dbReference type="NCBI Taxonomy" id="66900"/>
    <lineage>
        <taxon>Bacteria</taxon>
        <taxon>Bacillati</taxon>
        <taxon>Actinomycetota</taxon>
        <taxon>Actinomycetes</taxon>
        <taxon>Kitasatosporales</taxon>
        <taxon>Streptomycetaceae</taxon>
        <taxon>Streptomyces</taxon>
    </lineage>
</organism>